<evidence type="ECO:0000256" key="7">
    <source>
        <dbReference type="SAM" id="MobiDB-lite"/>
    </source>
</evidence>
<keyword evidence="3" id="KW-0479">Metal-binding</keyword>
<dbReference type="GO" id="GO:0006515">
    <property type="term" value="P:protein quality control for misfolded or incompletely synthesized proteins"/>
    <property type="evidence" value="ECO:0007669"/>
    <property type="project" value="TreeGrafter"/>
</dbReference>
<comment type="cofactor">
    <cofactor evidence="1">
        <name>Zn(2+)</name>
        <dbReference type="ChEBI" id="CHEBI:29105"/>
    </cofactor>
</comment>
<dbReference type="AlphaFoldDB" id="A0A316UDU6"/>
<organism evidence="9 10">
    <name type="scientific">Pseudomicrostroma glucosiphilum</name>
    <dbReference type="NCBI Taxonomy" id="1684307"/>
    <lineage>
        <taxon>Eukaryota</taxon>
        <taxon>Fungi</taxon>
        <taxon>Dikarya</taxon>
        <taxon>Basidiomycota</taxon>
        <taxon>Ustilaginomycotina</taxon>
        <taxon>Exobasidiomycetes</taxon>
        <taxon>Microstromatales</taxon>
        <taxon>Microstromatales incertae sedis</taxon>
        <taxon>Pseudomicrostroma</taxon>
    </lineage>
</organism>
<dbReference type="GO" id="GO:0004222">
    <property type="term" value="F:metalloendopeptidase activity"/>
    <property type="evidence" value="ECO:0007669"/>
    <property type="project" value="InterPro"/>
</dbReference>
<evidence type="ECO:0000256" key="5">
    <source>
        <dbReference type="ARBA" id="ARBA00022833"/>
    </source>
</evidence>
<evidence type="ECO:0000256" key="3">
    <source>
        <dbReference type="ARBA" id="ARBA00022723"/>
    </source>
</evidence>
<evidence type="ECO:0000256" key="1">
    <source>
        <dbReference type="ARBA" id="ARBA00001947"/>
    </source>
</evidence>
<feature type="domain" description="Peptidase M48" evidence="8">
    <location>
        <begin position="321"/>
        <end position="448"/>
    </location>
</feature>
<dbReference type="CDD" id="cd07331">
    <property type="entry name" value="M48C_Oma1_like"/>
    <property type="match status" value="1"/>
</dbReference>
<feature type="compositionally biased region" description="Basic and acidic residues" evidence="7">
    <location>
        <begin position="67"/>
        <end position="87"/>
    </location>
</feature>
<evidence type="ECO:0000256" key="4">
    <source>
        <dbReference type="ARBA" id="ARBA00022801"/>
    </source>
</evidence>
<dbReference type="GeneID" id="37010770"/>
<keyword evidence="5" id="KW-0862">Zinc</keyword>
<keyword evidence="2" id="KW-0645">Protease</keyword>
<dbReference type="EMBL" id="KZ819322">
    <property type="protein sequence ID" value="PWN23024.1"/>
    <property type="molecule type" value="Genomic_DNA"/>
</dbReference>
<feature type="region of interest" description="Disordered" evidence="7">
    <location>
        <begin position="30"/>
        <end position="207"/>
    </location>
</feature>
<dbReference type="Proteomes" id="UP000245942">
    <property type="component" value="Unassembled WGS sequence"/>
</dbReference>
<evidence type="ECO:0000256" key="6">
    <source>
        <dbReference type="ARBA" id="ARBA00023049"/>
    </source>
</evidence>
<evidence type="ECO:0000256" key="2">
    <source>
        <dbReference type="ARBA" id="ARBA00022670"/>
    </source>
</evidence>
<dbReference type="OrthoDB" id="7464992at2759"/>
<evidence type="ECO:0000259" key="8">
    <source>
        <dbReference type="Pfam" id="PF01435"/>
    </source>
</evidence>
<dbReference type="STRING" id="1684307.A0A316UDU6"/>
<gene>
    <name evidence="9" type="ORF">BCV69DRAFT_105917</name>
</gene>
<dbReference type="Pfam" id="PF01435">
    <property type="entry name" value="Peptidase_M48"/>
    <property type="match status" value="1"/>
</dbReference>
<dbReference type="GO" id="GO:0005743">
    <property type="term" value="C:mitochondrial inner membrane"/>
    <property type="evidence" value="ECO:0007669"/>
    <property type="project" value="TreeGrafter"/>
</dbReference>
<dbReference type="Gene3D" id="3.30.2010.10">
    <property type="entry name" value="Metalloproteases ('zincins'), catalytic domain"/>
    <property type="match status" value="1"/>
</dbReference>
<feature type="compositionally biased region" description="Polar residues" evidence="7">
    <location>
        <begin position="189"/>
        <end position="206"/>
    </location>
</feature>
<proteinExistence type="predicted"/>
<name>A0A316UDU6_9BASI</name>
<keyword evidence="10" id="KW-1185">Reference proteome</keyword>
<dbReference type="GO" id="GO:0046872">
    <property type="term" value="F:metal ion binding"/>
    <property type="evidence" value="ECO:0007669"/>
    <property type="project" value="UniProtKB-KW"/>
</dbReference>
<dbReference type="PANTHER" id="PTHR22726:SF1">
    <property type="entry name" value="METALLOENDOPEPTIDASE OMA1, MITOCHONDRIAL"/>
    <property type="match status" value="1"/>
</dbReference>
<dbReference type="RefSeq" id="XP_025350184.1">
    <property type="nucleotide sequence ID" value="XM_025489036.1"/>
</dbReference>
<feature type="compositionally biased region" description="Low complexity" evidence="7">
    <location>
        <begin position="55"/>
        <end position="64"/>
    </location>
</feature>
<sequence length="448" mass="49530">MLRGPASLVRQLVSGAPLQQARVPPTAALLHSHSSIPRGRAGIQASSYRQRRSIRPPQSASSSSKPTGRDDDPYDAEQEKERQRIEAIRSANERWPSWLPKPGSLAQAMEESQARQKSRKDKDEEEVEQIFIPRDSRQHSSQRQADVDPRSRLEQEIRERIFGQRGGNATSRGPIGGGSGGSGPPPQYTWPTASRSGKSQSDNQHWIHTPGGRAMALVFVVGGGIYYVVHLEQVPYTGRRRFRDVSESEEADMGKEAFEQVMSQYRGKILPANHQYSVMARRVATRIIRAAEDLHGLDFADVEHGDAASDPNDTTYARDSVRNTKWQVFVINDPSQTNAFVLPGGQIFVFTGILSVCGGEDGLATVLGHEVSHKLCNHTAEKTSGVKIVRYLGFALALAGLDWGISNVALQYLMSLPNSRRLEVEADDLGLKLMSRACFDPEEAPKLW</sequence>
<protein>
    <recommendedName>
        <fullName evidence="8">Peptidase M48 domain-containing protein</fullName>
    </recommendedName>
</protein>
<keyword evidence="6" id="KW-0482">Metalloprotease</keyword>
<reference evidence="9 10" key="1">
    <citation type="journal article" date="2018" name="Mol. Biol. Evol.">
        <title>Broad Genomic Sampling Reveals a Smut Pathogenic Ancestry of the Fungal Clade Ustilaginomycotina.</title>
        <authorList>
            <person name="Kijpornyongpan T."/>
            <person name="Mondo S.J."/>
            <person name="Barry K."/>
            <person name="Sandor L."/>
            <person name="Lee J."/>
            <person name="Lipzen A."/>
            <person name="Pangilinan J."/>
            <person name="LaButti K."/>
            <person name="Hainaut M."/>
            <person name="Henrissat B."/>
            <person name="Grigoriev I.V."/>
            <person name="Spatafora J.W."/>
            <person name="Aime M.C."/>
        </authorList>
    </citation>
    <scope>NUCLEOTIDE SEQUENCE [LARGE SCALE GENOMIC DNA]</scope>
    <source>
        <strain evidence="9 10">MCA 4718</strain>
    </source>
</reference>
<accession>A0A316UDU6</accession>
<keyword evidence="4" id="KW-0378">Hydrolase</keyword>
<dbReference type="InterPro" id="IPR001915">
    <property type="entry name" value="Peptidase_M48"/>
</dbReference>
<dbReference type="PANTHER" id="PTHR22726">
    <property type="entry name" value="METALLOENDOPEPTIDASE OMA1"/>
    <property type="match status" value="1"/>
</dbReference>
<dbReference type="GO" id="GO:0034982">
    <property type="term" value="P:mitochondrial protein processing"/>
    <property type="evidence" value="ECO:0007669"/>
    <property type="project" value="TreeGrafter"/>
</dbReference>
<evidence type="ECO:0000313" key="10">
    <source>
        <dbReference type="Proteomes" id="UP000245942"/>
    </source>
</evidence>
<feature type="compositionally biased region" description="Basic and acidic residues" evidence="7">
    <location>
        <begin position="145"/>
        <end position="162"/>
    </location>
</feature>
<evidence type="ECO:0000313" key="9">
    <source>
        <dbReference type="EMBL" id="PWN23024.1"/>
    </source>
</evidence>
<dbReference type="InterPro" id="IPR051156">
    <property type="entry name" value="Mito/Outer_Membr_Metalloprot"/>
</dbReference>